<dbReference type="GO" id="GO:0061630">
    <property type="term" value="F:ubiquitin protein ligase activity"/>
    <property type="evidence" value="ECO:0007669"/>
    <property type="project" value="UniProtKB-EC"/>
</dbReference>
<evidence type="ECO:0000256" key="8">
    <source>
        <dbReference type="ARBA" id="ARBA00044543"/>
    </source>
</evidence>
<keyword evidence="11" id="KW-1185">Reference proteome</keyword>
<dbReference type="AlphaFoldDB" id="C1N4Q0"/>
<dbReference type="PROSITE" id="PS51698">
    <property type="entry name" value="U_BOX"/>
    <property type="match status" value="1"/>
</dbReference>
<gene>
    <name evidence="10" type="ORF">MICPUCDRAFT_22146</name>
</gene>
<evidence type="ECO:0000313" key="11">
    <source>
        <dbReference type="Proteomes" id="UP000001876"/>
    </source>
</evidence>
<dbReference type="PANTHER" id="PTHR46803">
    <property type="entry name" value="E3 UBIQUITIN-PROTEIN LIGASE CHIP"/>
    <property type="match status" value="1"/>
</dbReference>
<dbReference type="InterPro" id="IPR045202">
    <property type="entry name" value="CHIP_RING-Ubox"/>
</dbReference>
<dbReference type="GO" id="GO:0005737">
    <property type="term" value="C:cytoplasm"/>
    <property type="evidence" value="ECO:0007669"/>
    <property type="project" value="TreeGrafter"/>
</dbReference>
<dbReference type="SMART" id="SM00028">
    <property type="entry name" value="TPR"/>
    <property type="match status" value="3"/>
</dbReference>
<evidence type="ECO:0000313" key="10">
    <source>
        <dbReference type="EMBL" id="EEH52768.1"/>
    </source>
</evidence>
<dbReference type="OMA" id="WAGVEHD"/>
<evidence type="ECO:0000256" key="5">
    <source>
        <dbReference type="ARBA" id="ARBA00022786"/>
    </source>
</evidence>
<dbReference type="SMART" id="SM00504">
    <property type="entry name" value="Ubox"/>
    <property type="match status" value="1"/>
</dbReference>
<protein>
    <recommendedName>
        <fullName evidence="7">E3 ubiquitin-protein ligase CHIP</fullName>
        <ecNumber evidence="2">2.3.2.27</ecNumber>
    </recommendedName>
    <alternativeName>
        <fullName evidence="8">RING-type E3 ubiquitin transferase CHIP</fullName>
    </alternativeName>
</protein>
<dbReference type="InterPro" id="IPR013083">
    <property type="entry name" value="Znf_RING/FYVE/PHD"/>
</dbReference>
<dbReference type="OrthoDB" id="629492at2759"/>
<dbReference type="InterPro" id="IPR003613">
    <property type="entry name" value="Ubox_domain"/>
</dbReference>
<feature type="domain" description="U-box" evidence="9">
    <location>
        <begin position="184"/>
        <end position="258"/>
    </location>
</feature>
<evidence type="ECO:0000256" key="3">
    <source>
        <dbReference type="ARBA" id="ARBA00022679"/>
    </source>
</evidence>
<accession>C1N4Q0</accession>
<dbReference type="GO" id="GO:0051087">
    <property type="term" value="F:protein-folding chaperone binding"/>
    <property type="evidence" value="ECO:0007669"/>
    <property type="project" value="TreeGrafter"/>
</dbReference>
<dbReference type="GO" id="GO:0045862">
    <property type="term" value="P:positive regulation of proteolysis"/>
    <property type="evidence" value="ECO:0007669"/>
    <property type="project" value="TreeGrafter"/>
</dbReference>
<dbReference type="GO" id="GO:0000209">
    <property type="term" value="P:protein polyubiquitination"/>
    <property type="evidence" value="ECO:0007669"/>
    <property type="project" value="TreeGrafter"/>
</dbReference>
<dbReference type="EMBL" id="GG663747">
    <property type="protein sequence ID" value="EEH52768.1"/>
    <property type="molecule type" value="Genomic_DNA"/>
</dbReference>
<evidence type="ECO:0000259" key="9">
    <source>
        <dbReference type="PROSITE" id="PS51698"/>
    </source>
</evidence>
<keyword evidence="4" id="KW-0677">Repeat</keyword>
<proteinExistence type="predicted"/>
<evidence type="ECO:0000256" key="1">
    <source>
        <dbReference type="ARBA" id="ARBA00000900"/>
    </source>
</evidence>
<dbReference type="Gene3D" id="1.25.40.10">
    <property type="entry name" value="Tetratricopeptide repeat domain"/>
    <property type="match status" value="1"/>
</dbReference>
<name>C1N4Q0_MICPC</name>
<dbReference type="SUPFAM" id="SSF57850">
    <property type="entry name" value="RING/U-box"/>
    <property type="match status" value="1"/>
</dbReference>
<organism evidence="11">
    <name type="scientific">Micromonas pusilla (strain CCMP1545)</name>
    <name type="common">Picoplanktonic green alga</name>
    <dbReference type="NCBI Taxonomy" id="564608"/>
    <lineage>
        <taxon>Eukaryota</taxon>
        <taxon>Viridiplantae</taxon>
        <taxon>Chlorophyta</taxon>
        <taxon>Mamiellophyceae</taxon>
        <taxon>Mamiellales</taxon>
        <taxon>Mamiellaceae</taxon>
        <taxon>Micromonas</taxon>
    </lineage>
</organism>
<reference evidence="10 11" key="1">
    <citation type="journal article" date="2009" name="Science">
        <title>Green evolution and dynamic adaptations revealed by genomes of the marine picoeukaryotes Micromonas.</title>
        <authorList>
            <person name="Worden A.Z."/>
            <person name="Lee J.H."/>
            <person name="Mock T."/>
            <person name="Rouze P."/>
            <person name="Simmons M.P."/>
            <person name="Aerts A.L."/>
            <person name="Allen A.E."/>
            <person name="Cuvelier M.L."/>
            <person name="Derelle E."/>
            <person name="Everett M.V."/>
            <person name="Foulon E."/>
            <person name="Grimwood J."/>
            <person name="Gundlach H."/>
            <person name="Henrissat B."/>
            <person name="Napoli C."/>
            <person name="McDonald S.M."/>
            <person name="Parker M.S."/>
            <person name="Rombauts S."/>
            <person name="Salamov A."/>
            <person name="Von Dassow P."/>
            <person name="Badger J.H."/>
            <person name="Coutinho P.M."/>
            <person name="Demir E."/>
            <person name="Dubchak I."/>
            <person name="Gentemann C."/>
            <person name="Eikrem W."/>
            <person name="Gready J.E."/>
            <person name="John U."/>
            <person name="Lanier W."/>
            <person name="Lindquist E.A."/>
            <person name="Lucas S."/>
            <person name="Mayer K.F."/>
            <person name="Moreau H."/>
            <person name="Not F."/>
            <person name="Otillar R."/>
            <person name="Panaud O."/>
            <person name="Pangilinan J."/>
            <person name="Paulsen I."/>
            <person name="Piegu B."/>
            <person name="Poliakov A."/>
            <person name="Robbens S."/>
            <person name="Schmutz J."/>
            <person name="Toulza E."/>
            <person name="Wyss T."/>
            <person name="Zelensky A."/>
            <person name="Zhou K."/>
            <person name="Armbrust E.V."/>
            <person name="Bhattacharya D."/>
            <person name="Goodenough U.W."/>
            <person name="Van de Peer Y."/>
            <person name="Grigoriev I.V."/>
        </authorList>
    </citation>
    <scope>NUCLEOTIDE SEQUENCE [LARGE SCALE GENOMIC DNA]</scope>
    <source>
        <strain evidence="10 11">CCMP1545</strain>
    </source>
</reference>
<keyword evidence="5" id="KW-0833">Ubl conjugation pathway</keyword>
<evidence type="ECO:0000256" key="6">
    <source>
        <dbReference type="ARBA" id="ARBA00022803"/>
    </source>
</evidence>
<keyword evidence="3" id="KW-0808">Transferase</keyword>
<keyword evidence="6" id="KW-0802">TPR repeat</keyword>
<comment type="catalytic activity">
    <reaction evidence="1">
        <text>S-ubiquitinyl-[E2 ubiquitin-conjugating enzyme]-L-cysteine + [acceptor protein]-L-lysine = [E2 ubiquitin-conjugating enzyme]-L-cysteine + N(6)-ubiquitinyl-[acceptor protein]-L-lysine.</text>
        <dbReference type="EC" id="2.3.2.27"/>
    </reaction>
</comment>
<dbReference type="Proteomes" id="UP000001876">
    <property type="component" value="Unassembled WGS sequence"/>
</dbReference>
<dbReference type="Gene3D" id="3.30.40.10">
    <property type="entry name" value="Zinc/RING finger domain, C3HC4 (zinc finger)"/>
    <property type="match status" value="1"/>
</dbReference>
<dbReference type="UniPathway" id="UPA00143"/>
<dbReference type="eggNOG" id="KOG4642">
    <property type="taxonomic scope" value="Eukaryota"/>
</dbReference>
<dbReference type="STRING" id="564608.C1N4Q0"/>
<dbReference type="GO" id="GO:0006515">
    <property type="term" value="P:protein quality control for misfolded or incompletely synthesized proteins"/>
    <property type="evidence" value="ECO:0007669"/>
    <property type="project" value="TreeGrafter"/>
</dbReference>
<evidence type="ECO:0000256" key="2">
    <source>
        <dbReference type="ARBA" id="ARBA00012483"/>
    </source>
</evidence>
<dbReference type="EC" id="2.3.2.27" evidence="2"/>
<dbReference type="CDD" id="cd16654">
    <property type="entry name" value="RING-Ubox_CHIP"/>
    <property type="match status" value="1"/>
</dbReference>
<evidence type="ECO:0000256" key="4">
    <source>
        <dbReference type="ARBA" id="ARBA00022737"/>
    </source>
</evidence>
<dbReference type="InterPro" id="IPR011990">
    <property type="entry name" value="TPR-like_helical_dom_sf"/>
</dbReference>
<dbReference type="GO" id="GO:0071218">
    <property type="term" value="P:cellular response to misfolded protein"/>
    <property type="evidence" value="ECO:0007669"/>
    <property type="project" value="TreeGrafter"/>
</dbReference>
<sequence>MATPSAEAEELKAEGNRLYQRGKYAAAIDAYTLAVTAAPRWISPYVNRALCHRKLKRWEGVRDDCVKALEIDRENIKANYMLGLSLIFEKKHTEAATKLSKALENARASDATMQDEIWRELARAKYLEWELHAAARATRYQNAERKLRAAAPATPMADQLTRDDWPVVEELLAAARGRDDRREDPPDCFCCKLTFEVFRDPVVAPSGHSYERIAITTHLEKVGAFDPITREPLYANDLRPNISLRNAAHEWLNHHAWAYADIIKPDAPLE</sequence>
<dbReference type="GO" id="GO:0043161">
    <property type="term" value="P:proteasome-mediated ubiquitin-dependent protein catabolic process"/>
    <property type="evidence" value="ECO:0007669"/>
    <property type="project" value="TreeGrafter"/>
</dbReference>
<dbReference type="SUPFAM" id="SSF48452">
    <property type="entry name" value="TPR-like"/>
    <property type="match status" value="1"/>
</dbReference>
<dbReference type="PANTHER" id="PTHR46803:SF2">
    <property type="entry name" value="E3 UBIQUITIN-PROTEIN LIGASE CHIP"/>
    <property type="match status" value="1"/>
</dbReference>
<dbReference type="GeneID" id="9688269"/>
<dbReference type="KEGG" id="mpp:MICPUCDRAFT_22146"/>
<dbReference type="InterPro" id="IPR019734">
    <property type="entry name" value="TPR_rpt"/>
</dbReference>
<evidence type="ECO:0000256" key="7">
    <source>
        <dbReference type="ARBA" id="ARBA00044534"/>
    </source>
</evidence>
<dbReference type="RefSeq" id="XP_003062829.1">
    <property type="nucleotide sequence ID" value="XM_003062783.1"/>
</dbReference>
<dbReference type="Pfam" id="PF04564">
    <property type="entry name" value="U-box"/>
    <property type="match status" value="1"/>
</dbReference>